<feature type="transmembrane region" description="Helical" evidence="11">
    <location>
        <begin position="6"/>
        <end position="26"/>
    </location>
</feature>
<evidence type="ECO:0000313" key="13">
    <source>
        <dbReference type="EMBL" id="TGB04389.1"/>
    </source>
</evidence>
<feature type="transmembrane region" description="Helical" evidence="11">
    <location>
        <begin position="333"/>
        <end position="358"/>
    </location>
</feature>
<dbReference type="STRING" id="192814.GCA_900166575_01434"/>
<feature type="domain" description="Glycosyltransferase 2-like" evidence="12">
    <location>
        <begin position="42"/>
        <end position="214"/>
    </location>
</feature>
<evidence type="ECO:0000313" key="14">
    <source>
        <dbReference type="Proteomes" id="UP000297982"/>
    </source>
</evidence>
<evidence type="ECO:0000256" key="7">
    <source>
        <dbReference type="ARBA" id="ARBA00037281"/>
    </source>
</evidence>
<evidence type="ECO:0000256" key="11">
    <source>
        <dbReference type="SAM" id="Phobius"/>
    </source>
</evidence>
<dbReference type="CDD" id="cd00761">
    <property type="entry name" value="Glyco_tranf_GTA_type"/>
    <property type="match status" value="1"/>
</dbReference>
<evidence type="ECO:0000256" key="1">
    <source>
        <dbReference type="ARBA" id="ARBA00004236"/>
    </source>
</evidence>
<keyword evidence="6 11" id="KW-0472">Membrane</keyword>
<dbReference type="Gene3D" id="3.90.550.10">
    <property type="entry name" value="Spore Coat Polysaccharide Biosynthesis Protein SpsA, Chain A"/>
    <property type="match status" value="1"/>
</dbReference>
<dbReference type="Pfam" id="PF00535">
    <property type="entry name" value="Glycos_transf_2"/>
    <property type="match status" value="1"/>
</dbReference>
<feature type="transmembrane region" description="Helical" evidence="11">
    <location>
        <begin position="166"/>
        <end position="183"/>
    </location>
</feature>
<dbReference type="PANTHER" id="PTHR43646">
    <property type="entry name" value="GLYCOSYLTRANSFERASE"/>
    <property type="match status" value="1"/>
</dbReference>
<dbReference type="AlphaFoldDB" id="A0A4Z0H360"/>
<feature type="transmembrane region" description="Helical" evidence="11">
    <location>
        <begin position="307"/>
        <end position="327"/>
    </location>
</feature>
<evidence type="ECO:0000259" key="12">
    <source>
        <dbReference type="Pfam" id="PF00535"/>
    </source>
</evidence>
<proteinExistence type="inferred from homology"/>
<dbReference type="EMBL" id="SRJC01000001">
    <property type="protein sequence ID" value="TGB04389.1"/>
    <property type="molecule type" value="Genomic_DNA"/>
</dbReference>
<comment type="function">
    <text evidence="7">Catalyzes the glycosylation of 4,4'-diaponeurosporenoate, i.e. the esterification of glucose at the C1'' position with the carboxyl group of 4,4'-diaponeurosporenic acid, to form glycosyl-4,4'-diaponeurosporenoate. This is a step in the biosynthesis of staphyloxanthin, an orange pigment present in most staphylococci strains.</text>
</comment>
<comment type="caution">
    <text evidence="13">The sequence shown here is derived from an EMBL/GenBank/DDBJ whole genome shotgun (WGS) entry which is preliminary data.</text>
</comment>
<comment type="pathway">
    <text evidence="8">Carotenoid biosynthesis; staphyloxanthin biosynthesis; staphyloxanthin from farnesyl diphosphate: step 4/5.</text>
</comment>
<keyword evidence="11" id="KW-0812">Transmembrane</keyword>
<sequence>MFWLYVVLAVFWAVILIDYMIGFRSITKLEKVESERIGERISVILAAKDEEKDIAATIQSLLAQRNVDCEIIAVNDRSNDKTGDIIQKLADEHTNVTGVDISTLPEGWLGKNHALHQGFQHATGRYILFTDADIQFTQDAIAKACTVMERESVDHITAAPELHAKTFWLSGLISFFLLGFGYLKRPWAANKDQAKSGMGIGAFNLLSRDCYEKIGGHEAIRLRPDDDLELGNRVKRLGFKQRLVTALYDLSVEWYPSLPSALRGFEKNAFAGLNYSVLLAFTAVLGVFLSQVVPFLLIFISPLEIQIISALNIVLLFCLYALTIHNLTRFSLWYIFGLPLFAMLFIYMLIRALVLTWVRGGIEWRGSRYSLKELKRHSKNSEED</sequence>
<keyword evidence="4 13" id="KW-0808">Transferase</keyword>
<evidence type="ECO:0000256" key="5">
    <source>
        <dbReference type="ARBA" id="ARBA00022746"/>
    </source>
</evidence>
<comment type="subcellular location">
    <subcellularLocation>
        <location evidence="1">Cell membrane</location>
    </subcellularLocation>
</comment>
<dbReference type="GO" id="GO:0016757">
    <property type="term" value="F:glycosyltransferase activity"/>
    <property type="evidence" value="ECO:0007669"/>
    <property type="project" value="UniProtKB-KW"/>
</dbReference>
<evidence type="ECO:0000256" key="4">
    <source>
        <dbReference type="ARBA" id="ARBA00022679"/>
    </source>
</evidence>
<evidence type="ECO:0000256" key="10">
    <source>
        <dbReference type="ARBA" id="ARBA00040345"/>
    </source>
</evidence>
<comment type="similarity">
    <text evidence="9">Belongs to the glycosyltransferase 2 family. CrtQ subfamily.</text>
</comment>
<name>A0A4Z0H360_9BACI</name>
<evidence type="ECO:0000256" key="8">
    <source>
        <dbReference type="ARBA" id="ARBA00037904"/>
    </source>
</evidence>
<organism evidence="13 14">
    <name type="scientific">Halobacillus salinus</name>
    <dbReference type="NCBI Taxonomy" id="192814"/>
    <lineage>
        <taxon>Bacteria</taxon>
        <taxon>Bacillati</taxon>
        <taxon>Bacillota</taxon>
        <taxon>Bacilli</taxon>
        <taxon>Bacillales</taxon>
        <taxon>Bacillaceae</taxon>
        <taxon>Halobacillus</taxon>
    </lineage>
</organism>
<protein>
    <recommendedName>
        <fullName evidence="10">4,4'-diaponeurosporenoate glycosyltransferase</fullName>
    </recommendedName>
</protein>
<dbReference type="InterPro" id="IPR001173">
    <property type="entry name" value="Glyco_trans_2-like"/>
</dbReference>
<feature type="transmembrane region" description="Helical" evidence="11">
    <location>
        <begin position="275"/>
        <end position="300"/>
    </location>
</feature>
<gene>
    <name evidence="13" type="ORF">E4663_05175</name>
</gene>
<accession>A0A4Z0H360</accession>
<reference evidence="13 14" key="1">
    <citation type="journal article" date="2003" name="Int. J. Syst. Evol. Microbiol.">
        <title>Halobacillus salinus sp. nov., isolated from a salt lake on the coast of the East Sea in Korea.</title>
        <authorList>
            <person name="Yoon J.H."/>
            <person name="Kang K.H."/>
            <person name="Park Y.H."/>
        </authorList>
    </citation>
    <scope>NUCLEOTIDE SEQUENCE [LARGE SCALE GENOMIC DNA]</scope>
    <source>
        <strain evidence="13 14">HSL-3</strain>
    </source>
</reference>
<keyword evidence="14" id="KW-1185">Reference proteome</keyword>
<keyword evidence="5" id="KW-0125">Carotenoid biosynthesis</keyword>
<keyword evidence="11" id="KW-1133">Transmembrane helix</keyword>
<keyword evidence="3" id="KW-0328">Glycosyltransferase</keyword>
<dbReference type="InterPro" id="IPR029044">
    <property type="entry name" value="Nucleotide-diphossugar_trans"/>
</dbReference>
<dbReference type="SUPFAM" id="SSF53448">
    <property type="entry name" value="Nucleotide-diphospho-sugar transferases"/>
    <property type="match status" value="1"/>
</dbReference>
<dbReference type="PANTHER" id="PTHR43646:SF2">
    <property type="entry name" value="GLYCOSYLTRANSFERASE 2-LIKE DOMAIN-CONTAINING PROTEIN"/>
    <property type="match status" value="1"/>
</dbReference>
<dbReference type="GO" id="GO:0016117">
    <property type="term" value="P:carotenoid biosynthetic process"/>
    <property type="evidence" value="ECO:0007669"/>
    <property type="project" value="UniProtKB-KW"/>
</dbReference>
<keyword evidence="2" id="KW-1003">Cell membrane</keyword>
<evidence type="ECO:0000256" key="3">
    <source>
        <dbReference type="ARBA" id="ARBA00022676"/>
    </source>
</evidence>
<evidence type="ECO:0000256" key="9">
    <source>
        <dbReference type="ARBA" id="ARBA00038120"/>
    </source>
</evidence>
<evidence type="ECO:0000256" key="6">
    <source>
        <dbReference type="ARBA" id="ARBA00023136"/>
    </source>
</evidence>
<evidence type="ECO:0000256" key="2">
    <source>
        <dbReference type="ARBA" id="ARBA00022475"/>
    </source>
</evidence>
<dbReference type="Proteomes" id="UP000297982">
    <property type="component" value="Unassembled WGS sequence"/>
</dbReference>
<dbReference type="GO" id="GO:0005886">
    <property type="term" value="C:plasma membrane"/>
    <property type="evidence" value="ECO:0007669"/>
    <property type="project" value="UniProtKB-SubCell"/>
</dbReference>